<gene>
    <name evidence="2" type="ORF">Plil01_000937700</name>
</gene>
<protein>
    <submittedName>
        <fullName evidence="2">Unnamed protein product</fullName>
    </submittedName>
</protein>
<reference evidence="2" key="1">
    <citation type="submission" date="2023-04" db="EMBL/GenBank/DDBJ databases">
        <title>Phytophthora lilii NBRC 32176.</title>
        <authorList>
            <person name="Ichikawa N."/>
            <person name="Sato H."/>
            <person name="Tonouchi N."/>
        </authorList>
    </citation>
    <scope>NUCLEOTIDE SEQUENCE</scope>
    <source>
        <strain evidence="2">NBRC 32176</strain>
    </source>
</reference>
<keyword evidence="3" id="KW-1185">Reference proteome</keyword>
<dbReference type="EMBL" id="BSXW01000469">
    <property type="protein sequence ID" value="GMF23268.1"/>
    <property type="molecule type" value="Genomic_DNA"/>
</dbReference>
<evidence type="ECO:0000256" key="1">
    <source>
        <dbReference type="SAM" id="MobiDB-lite"/>
    </source>
</evidence>
<organism evidence="2 3">
    <name type="scientific">Phytophthora lilii</name>
    <dbReference type="NCBI Taxonomy" id="2077276"/>
    <lineage>
        <taxon>Eukaryota</taxon>
        <taxon>Sar</taxon>
        <taxon>Stramenopiles</taxon>
        <taxon>Oomycota</taxon>
        <taxon>Peronosporomycetes</taxon>
        <taxon>Peronosporales</taxon>
        <taxon>Peronosporaceae</taxon>
        <taxon>Phytophthora</taxon>
    </lineage>
</organism>
<evidence type="ECO:0000313" key="3">
    <source>
        <dbReference type="Proteomes" id="UP001165083"/>
    </source>
</evidence>
<sequence>MLHSDTTASRGTTASCRSCPVRPGVRDVTVALTQRVHSPAVEEVAICDLTTEASEQSARHDKPAGKAADASGPGVIGASTESSCTRAESCDVEPLGVGDEAVVQGVSPLLSAEEEEVVVRESPSSPSYVADDVAGIFANVPR</sequence>
<dbReference type="Proteomes" id="UP001165083">
    <property type="component" value="Unassembled WGS sequence"/>
</dbReference>
<feature type="compositionally biased region" description="Polar residues" evidence="1">
    <location>
        <begin position="1"/>
        <end position="16"/>
    </location>
</feature>
<comment type="caution">
    <text evidence="2">The sequence shown here is derived from an EMBL/GenBank/DDBJ whole genome shotgun (WGS) entry which is preliminary data.</text>
</comment>
<accession>A0A9W6U1A8</accession>
<dbReference type="AlphaFoldDB" id="A0A9W6U1A8"/>
<feature type="region of interest" description="Disordered" evidence="1">
    <location>
        <begin position="52"/>
        <end position="82"/>
    </location>
</feature>
<proteinExistence type="predicted"/>
<feature type="region of interest" description="Disordered" evidence="1">
    <location>
        <begin position="1"/>
        <end position="21"/>
    </location>
</feature>
<name>A0A9W6U1A8_9STRA</name>
<dbReference type="OrthoDB" id="127513at2759"/>
<evidence type="ECO:0000313" key="2">
    <source>
        <dbReference type="EMBL" id="GMF23268.1"/>
    </source>
</evidence>